<dbReference type="Pfam" id="PF00014">
    <property type="entry name" value="Kunitz_BPTI"/>
    <property type="match status" value="1"/>
</dbReference>
<keyword evidence="5" id="KW-0732">Signal</keyword>
<proteinExistence type="evidence at transcript level"/>
<evidence type="ECO:0000256" key="3">
    <source>
        <dbReference type="ARBA" id="ARBA00022525"/>
    </source>
</evidence>
<dbReference type="EMBL" id="MW575112">
    <property type="protein sequence ID" value="QSI84016.1"/>
    <property type="molecule type" value="mRNA"/>
</dbReference>
<dbReference type="SMART" id="SM00131">
    <property type="entry name" value="KU"/>
    <property type="match status" value="1"/>
</dbReference>
<feature type="domain" description="BPTI/Kunitz inhibitor" evidence="6">
    <location>
        <begin position="35"/>
        <end position="85"/>
    </location>
</feature>
<sequence>MSSGSLLLLLGLLTLWAELTPVASKPRPRPRPEFCDKFYDFAHCYTGKMAFYFNWVTKKCQPFRFGGCIFNRNTFKTIEECKRICVE</sequence>
<dbReference type="InterPro" id="IPR050098">
    <property type="entry name" value="TFPI/VKTCI-like"/>
</dbReference>
<dbReference type="GO" id="GO:0004867">
    <property type="term" value="F:serine-type endopeptidase inhibitor activity"/>
    <property type="evidence" value="ECO:0007669"/>
    <property type="project" value="InterPro"/>
</dbReference>
<evidence type="ECO:0000313" key="7">
    <source>
        <dbReference type="EMBL" id="QSI84016.1"/>
    </source>
</evidence>
<feature type="chain" id="PRO_5032372675" evidence="5">
    <location>
        <begin position="25"/>
        <end position="87"/>
    </location>
</feature>
<comment type="similarity">
    <text evidence="2">Belongs to the venom Kunitz-type family.</text>
</comment>
<comment type="subcellular location">
    <subcellularLocation>
        <location evidence="1">Secreted</location>
    </subcellularLocation>
</comment>
<name>A0A898INR1_CALBG</name>
<evidence type="ECO:0000256" key="4">
    <source>
        <dbReference type="ARBA" id="ARBA00023157"/>
    </source>
</evidence>
<dbReference type="PROSITE" id="PS00280">
    <property type="entry name" value="BPTI_KUNITZ_1"/>
    <property type="match status" value="1"/>
</dbReference>
<evidence type="ECO:0000256" key="2">
    <source>
        <dbReference type="ARBA" id="ARBA00008415"/>
    </source>
</evidence>
<keyword evidence="4" id="KW-1015">Disulfide bond</keyword>
<feature type="signal peptide" evidence="5">
    <location>
        <begin position="1"/>
        <end position="24"/>
    </location>
</feature>
<protein>
    <submittedName>
        <fullName evidence="7">Kunitz peptide</fullName>
    </submittedName>
</protein>
<reference evidence="7" key="1">
    <citation type="journal article" name="Toxins">
        <title>Electric Blue: Molecular Evolution of Three-Finger Toxins in the Long-Glanded Coral Snake Species Calliophis bivirgatus.</title>
        <authorList>
            <person name="Dashevsky D."/>
            <person name="Rokyta D."/>
            <person name="Frank N."/>
            <person name="Nouwens A."/>
            <person name="Fry B.G."/>
        </authorList>
    </citation>
    <scope>NUCLEOTIDE SEQUENCE</scope>
    <source>
        <tissue evidence="7">Venom gland</tissue>
    </source>
</reference>
<evidence type="ECO:0000259" key="6">
    <source>
        <dbReference type="PROSITE" id="PS50279"/>
    </source>
</evidence>
<dbReference type="PROSITE" id="PS50279">
    <property type="entry name" value="BPTI_KUNITZ_2"/>
    <property type="match status" value="1"/>
</dbReference>
<dbReference type="GO" id="GO:0005615">
    <property type="term" value="C:extracellular space"/>
    <property type="evidence" value="ECO:0007669"/>
    <property type="project" value="TreeGrafter"/>
</dbReference>
<evidence type="ECO:0000256" key="5">
    <source>
        <dbReference type="SAM" id="SignalP"/>
    </source>
</evidence>
<dbReference type="InterPro" id="IPR020901">
    <property type="entry name" value="Prtase_inh_Kunz-CS"/>
</dbReference>
<dbReference type="InterPro" id="IPR002223">
    <property type="entry name" value="Kunitz_BPTI"/>
</dbReference>
<accession>A0A898INR1</accession>
<dbReference type="PANTHER" id="PTHR10083">
    <property type="entry name" value="KUNITZ-TYPE PROTEASE INHIBITOR-RELATED"/>
    <property type="match status" value="1"/>
</dbReference>
<dbReference type="AlphaFoldDB" id="A0A898INR1"/>
<keyword evidence="3" id="KW-0964">Secreted</keyword>
<dbReference type="SUPFAM" id="SSF57362">
    <property type="entry name" value="BPTI-like"/>
    <property type="match status" value="1"/>
</dbReference>
<dbReference type="PANTHER" id="PTHR10083:SF374">
    <property type="entry name" value="BPTI_KUNITZ INHIBITOR DOMAIN-CONTAINING PROTEIN"/>
    <property type="match status" value="1"/>
</dbReference>
<evidence type="ECO:0000256" key="1">
    <source>
        <dbReference type="ARBA" id="ARBA00004613"/>
    </source>
</evidence>
<organism evidence="7">
    <name type="scientific">Calliophis bivirgatus</name>
    <name type="common">Blue Malaysian coral snake</name>
    <name type="synonym">Maticora bivirgata</name>
    <dbReference type="NCBI Taxonomy" id="8633"/>
    <lineage>
        <taxon>Eukaryota</taxon>
        <taxon>Metazoa</taxon>
        <taxon>Chordata</taxon>
        <taxon>Craniata</taxon>
        <taxon>Vertebrata</taxon>
        <taxon>Euteleostomi</taxon>
        <taxon>Lepidosauria</taxon>
        <taxon>Squamata</taxon>
        <taxon>Bifurcata</taxon>
        <taxon>Unidentata</taxon>
        <taxon>Episquamata</taxon>
        <taxon>Toxicofera</taxon>
        <taxon>Serpentes</taxon>
        <taxon>Colubroidea</taxon>
        <taxon>Elapidae</taxon>
        <taxon>Elapinae</taxon>
        <taxon>Calliophis</taxon>
    </lineage>
</organism>
<dbReference type="InterPro" id="IPR036880">
    <property type="entry name" value="Kunitz_BPTI_sf"/>
</dbReference>
<dbReference type="Gene3D" id="4.10.410.10">
    <property type="entry name" value="Pancreatic trypsin inhibitor Kunitz domain"/>
    <property type="match status" value="1"/>
</dbReference>